<feature type="region of interest" description="Disordered" evidence="3">
    <location>
        <begin position="391"/>
        <end position="424"/>
    </location>
</feature>
<evidence type="ECO:0000259" key="4">
    <source>
        <dbReference type="Pfam" id="PF14791"/>
    </source>
</evidence>
<organism evidence="5 6">
    <name type="scientific">Chlamydomonas schloesseri</name>
    <dbReference type="NCBI Taxonomy" id="2026947"/>
    <lineage>
        <taxon>Eukaryota</taxon>
        <taxon>Viridiplantae</taxon>
        <taxon>Chlorophyta</taxon>
        <taxon>core chlorophytes</taxon>
        <taxon>Chlorophyceae</taxon>
        <taxon>CS clade</taxon>
        <taxon>Chlamydomonadales</taxon>
        <taxon>Chlamydomonadaceae</taxon>
        <taxon>Chlamydomonas</taxon>
    </lineage>
</organism>
<dbReference type="InterPro" id="IPR022312">
    <property type="entry name" value="DNA_pol_X"/>
</dbReference>
<protein>
    <recommendedName>
        <fullName evidence="4">DNA polymerase beta thumb domain-containing protein</fullName>
    </recommendedName>
</protein>
<keyword evidence="1" id="KW-0808">Transferase</keyword>
<dbReference type="Gene3D" id="3.30.460.10">
    <property type="entry name" value="Beta Polymerase, domain 2"/>
    <property type="match status" value="1"/>
</dbReference>
<dbReference type="Proteomes" id="UP000613740">
    <property type="component" value="Unassembled WGS sequence"/>
</dbReference>
<dbReference type="GO" id="GO:0005634">
    <property type="term" value="C:nucleus"/>
    <property type="evidence" value="ECO:0007669"/>
    <property type="project" value="TreeGrafter"/>
</dbReference>
<feature type="domain" description="DNA polymerase beta thumb" evidence="4">
    <location>
        <begin position="819"/>
        <end position="882"/>
    </location>
</feature>
<evidence type="ECO:0000256" key="2">
    <source>
        <dbReference type="ARBA" id="ARBA00022695"/>
    </source>
</evidence>
<dbReference type="SUPFAM" id="SSF158702">
    <property type="entry name" value="Sec63 N-terminal domain-like"/>
    <property type="match status" value="1"/>
</dbReference>
<feature type="compositionally biased region" description="Basic and acidic residues" evidence="3">
    <location>
        <begin position="1"/>
        <end position="13"/>
    </location>
</feature>
<dbReference type="InterPro" id="IPR029398">
    <property type="entry name" value="PolB_thumb"/>
</dbReference>
<reference evidence="5" key="1">
    <citation type="journal article" date="2020" name="bioRxiv">
        <title>Comparative genomics of Chlamydomonas.</title>
        <authorList>
            <person name="Craig R.J."/>
            <person name="Hasan A.R."/>
            <person name="Ness R.W."/>
            <person name="Keightley P.D."/>
        </authorList>
    </citation>
    <scope>NUCLEOTIDE SEQUENCE</scope>
    <source>
        <strain evidence="5">CCAP 11/173</strain>
    </source>
</reference>
<dbReference type="AlphaFoldDB" id="A0A835WP26"/>
<dbReference type="GO" id="GO:0003677">
    <property type="term" value="F:DNA binding"/>
    <property type="evidence" value="ECO:0007669"/>
    <property type="project" value="InterPro"/>
</dbReference>
<dbReference type="OrthoDB" id="205514at2759"/>
<evidence type="ECO:0000256" key="1">
    <source>
        <dbReference type="ARBA" id="ARBA00022679"/>
    </source>
</evidence>
<feature type="region of interest" description="Disordered" evidence="3">
    <location>
        <begin position="463"/>
        <end position="483"/>
    </location>
</feature>
<name>A0A835WP26_9CHLO</name>
<dbReference type="PANTHER" id="PTHR11276">
    <property type="entry name" value="DNA POLYMERASE TYPE-X FAMILY MEMBER"/>
    <property type="match status" value="1"/>
</dbReference>
<evidence type="ECO:0000313" key="6">
    <source>
        <dbReference type="Proteomes" id="UP000613740"/>
    </source>
</evidence>
<dbReference type="SUPFAM" id="SSF81301">
    <property type="entry name" value="Nucleotidyltransferase"/>
    <property type="match status" value="1"/>
</dbReference>
<dbReference type="PANTHER" id="PTHR11276:SF28">
    <property type="entry name" value="DNA POLYMERASE LAMBDA"/>
    <property type="match status" value="1"/>
</dbReference>
<gene>
    <name evidence="5" type="ORF">HYH02_000267</name>
</gene>
<comment type="caution">
    <text evidence="5">The sequence shown here is derived from an EMBL/GenBank/DDBJ whole genome shotgun (WGS) entry which is preliminary data.</text>
</comment>
<feature type="region of interest" description="Disordered" evidence="3">
    <location>
        <begin position="1"/>
        <end position="20"/>
    </location>
</feature>
<dbReference type="Gene3D" id="1.10.150.110">
    <property type="entry name" value="DNA polymerase beta, N-terminal domain-like"/>
    <property type="match status" value="1"/>
</dbReference>
<dbReference type="Pfam" id="PF14791">
    <property type="entry name" value="DNA_pol_B_thumb"/>
    <property type="match status" value="1"/>
</dbReference>
<evidence type="ECO:0000313" key="5">
    <source>
        <dbReference type="EMBL" id="KAG2450165.1"/>
    </source>
</evidence>
<dbReference type="InterPro" id="IPR043519">
    <property type="entry name" value="NT_sf"/>
</dbReference>
<dbReference type="GO" id="GO:0006303">
    <property type="term" value="P:double-strand break repair via nonhomologous end joining"/>
    <property type="evidence" value="ECO:0007669"/>
    <property type="project" value="TreeGrafter"/>
</dbReference>
<dbReference type="GO" id="GO:0003887">
    <property type="term" value="F:DNA-directed DNA polymerase activity"/>
    <property type="evidence" value="ECO:0007669"/>
    <property type="project" value="InterPro"/>
</dbReference>
<keyword evidence="6" id="KW-1185">Reference proteome</keyword>
<dbReference type="EMBL" id="JAEHOD010000012">
    <property type="protein sequence ID" value="KAG2450165.1"/>
    <property type="molecule type" value="Genomic_DNA"/>
</dbReference>
<sequence length="884" mass="88467">MRRADAERSEPLAKRSKSLAAAGHSGDIGIGIVPTLKSGATRPGGGNTAEVGVPTGAVVLVDSSVRAHNGRRLVAQQIAQRSGGAFTVVAASSAEQYLQHQQRAVPALTTQPACRPVTHLVLGGAATASEAAAAAARRRLGPALAAWGAGCAVLDEAWLTQLTCSHKLPDIGGFEVQQFRLSSAARAPAPALAAARVAPAAPVGVRAAAPAAMCPPTSVASVATTGRTAAPSETTAAAAAAAANSATAVLLPAAAPGRLLPLAAAPSLRAEGRFERWLGWWSPDLDGMDEVGVIMQARFNDARCAAVGNAHIAAGLRELKAFEWAVRSKDDEVGVRALAYARAAASVQACAFRITPDLAEGTIAQLLPFVDAACAAAIKQLAASGAAAAAAATGGPPVPGTPSTPYTPLSPPPDVPAAVGARQPPGQPAVAAVASAATAAAAAPAATPPRVAAGVASAASASLPESIRSHTPPSTTAATAPPATTSAAAAAAAAAMAGATCDRLEAFRRDLPVASSRCGLRLHTAGAATRRALTKLPGVGPSLAKLWYDAGIRSLAEAARRLEPDGGGLPGGRPPAGLQFALRHWADLTADVTAAEAAEMVAALHQALAAAASPRHLRKAAAAAAADAAATAAAAASGAGEPTAAGAAAATPQPAAAVAAAAAADGAGAAGGCGGGAAGMRTLAPGLTVGPTGWQVHCVGGGRRGRPSHDLDLMVCHPGLSSAEELSQLFEAALEHLVAAGRLLPLQGNLTRVQVRAMAGLAAKVQAELGRSRTAEELVGNPRSINDGLDHVFGVFVTGAGALKRLDLIFVLRPWLPHALVGWTGSTQFLRFLGQWAAGRGLHRTNHALYDRRTLQPVAGIEDEQGLFRALGLPYRPPEDRQCP</sequence>
<dbReference type="InterPro" id="IPR027421">
    <property type="entry name" value="DNA_pol_lamdba_lyase_dom_sf"/>
</dbReference>
<evidence type="ECO:0000256" key="3">
    <source>
        <dbReference type="SAM" id="MobiDB-lite"/>
    </source>
</evidence>
<keyword evidence="2" id="KW-0548">Nucleotidyltransferase</keyword>
<feature type="compositionally biased region" description="Low complexity" evidence="3">
    <location>
        <begin position="471"/>
        <end position="483"/>
    </location>
</feature>
<accession>A0A835WP26</accession>
<dbReference type="Gene3D" id="3.30.210.10">
    <property type="entry name" value="DNA polymerase, thumb domain"/>
    <property type="match status" value="1"/>
</dbReference>
<dbReference type="InterPro" id="IPR037160">
    <property type="entry name" value="DNA_Pol_thumb_sf"/>
</dbReference>
<proteinExistence type="predicted"/>